<comment type="caution">
    <text evidence="3">The sequence shown here is derived from an EMBL/GenBank/DDBJ whole genome shotgun (WGS) entry which is preliminary data.</text>
</comment>
<dbReference type="SUPFAM" id="SSF51735">
    <property type="entry name" value="NAD(P)-binding Rossmann-fold domains"/>
    <property type="match status" value="1"/>
</dbReference>
<dbReference type="PRINTS" id="PR00081">
    <property type="entry name" value="GDHRDH"/>
</dbReference>
<dbReference type="InterPro" id="IPR002347">
    <property type="entry name" value="SDR_fam"/>
</dbReference>
<dbReference type="OrthoDB" id="191139at2759"/>
<sequence>MARIIITGSAEGLGSLAAKELASRGHQVYLHARSASRAEDAMKNCPKAEKCFVADLSSLSQVKKLADDIKDLGSVDAIVHNAGVMHGVSGKKAAEGDYGLLFATNTLAPYALTSLVAGASKRHVFLGSQMSNGGDGSLRNLKECGYGDSKLHNILLAFGFARHLKAQGVGESNALDPGWVPTKMGGASAPDDINASVKTYVALAEGIGATGEYWGPGAQKGRRHQSVASDIDTQETLLKELEQISGIKFPREKL</sequence>
<reference evidence="3" key="1">
    <citation type="submission" date="2020-04" db="EMBL/GenBank/DDBJ databases">
        <title>Draft genome resource of the tomato pathogen Pseudocercospora fuligena.</title>
        <authorList>
            <person name="Zaccaron A."/>
        </authorList>
    </citation>
    <scope>NUCLEOTIDE SEQUENCE</scope>
    <source>
        <strain evidence="3">PF001</strain>
    </source>
</reference>
<evidence type="ECO:0000256" key="2">
    <source>
        <dbReference type="ARBA" id="ARBA00023002"/>
    </source>
</evidence>
<dbReference type="PANTHER" id="PTHR24320:SF274">
    <property type="entry name" value="CHAIN DEHYDROGENASE, PUTATIVE (AFU_ORTHOLOGUE AFUA_4G00440)-RELATED"/>
    <property type="match status" value="1"/>
</dbReference>
<dbReference type="EMBL" id="JABCIY010000001">
    <property type="protein sequence ID" value="KAF7198324.1"/>
    <property type="molecule type" value="Genomic_DNA"/>
</dbReference>
<dbReference type="AlphaFoldDB" id="A0A8H6RVP0"/>
<accession>A0A8H6RVP0</accession>
<evidence type="ECO:0000313" key="4">
    <source>
        <dbReference type="Proteomes" id="UP000660729"/>
    </source>
</evidence>
<dbReference type="GO" id="GO:0016491">
    <property type="term" value="F:oxidoreductase activity"/>
    <property type="evidence" value="ECO:0007669"/>
    <property type="project" value="UniProtKB-KW"/>
</dbReference>
<proteinExistence type="inferred from homology"/>
<comment type="similarity">
    <text evidence="1">Belongs to the short-chain dehydrogenases/reductases (SDR) family.</text>
</comment>
<keyword evidence="2" id="KW-0560">Oxidoreductase</keyword>
<evidence type="ECO:0000256" key="1">
    <source>
        <dbReference type="ARBA" id="ARBA00006484"/>
    </source>
</evidence>
<dbReference type="Proteomes" id="UP000660729">
    <property type="component" value="Unassembled WGS sequence"/>
</dbReference>
<protein>
    <submittedName>
        <fullName evidence="3">Short-chain dehydrogenase chyC</fullName>
    </submittedName>
</protein>
<dbReference type="Pfam" id="PF00106">
    <property type="entry name" value="adh_short"/>
    <property type="match status" value="1"/>
</dbReference>
<dbReference type="Gene3D" id="3.40.50.720">
    <property type="entry name" value="NAD(P)-binding Rossmann-like Domain"/>
    <property type="match status" value="1"/>
</dbReference>
<dbReference type="InterPro" id="IPR036291">
    <property type="entry name" value="NAD(P)-bd_dom_sf"/>
</dbReference>
<evidence type="ECO:0000313" key="3">
    <source>
        <dbReference type="EMBL" id="KAF7198324.1"/>
    </source>
</evidence>
<dbReference type="PANTHER" id="PTHR24320">
    <property type="entry name" value="RETINOL DEHYDROGENASE"/>
    <property type="match status" value="1"/>
</dbReference>
<keyword evidence="4" id="KW-1185">Reference proteome</keyword>
<name>A0A8H6RVP0_9PEZI</name>
<gene>
    <name evidence="3" type="ORF">HII31_00063</name>
</gene>
<organism evidence="3 4">
    <name type="scientific">Pseudocercospora fuligena</name>
    <dbReference type="NCBI Taxonomy" id="685502"/>
    <lineage>
        <taxon>Eukaryota</taxon>
        <taxon>Fungi</taxon>
        <taxon>Dikarya</taxon>
        <taxon>Ascomycota</taxon>
        <taxon>Pezizomycotina</taxon>
        <taxon>Dothideomycetes</taxon>
        <taxon>Dothideomycetidae</taxon>
        <taxon>Mycosphaerellales</taxon>
        <taxon>Mycosphaerellaceae</taxon>
        <taxon>Pseudocercospora</taxon>
    </lineage>
</organism>